<reference evidence="8 9" key="1">
    <citation type="submission" date="2019-03" db="EMBL/GenBank/DDBJ databases">
        <title>Genomic Encyclopedia of Type Strains, Phase IV (KMG-IV): sequencing the most valuable type-strain genomes for metagenomic binning, comparative biology and taxonomic classification.</title>
        <authorList>
            <person name="Goeker M."/>
        </authorList>
    </citation>
    <scope>NUCLEOTIDE SEQUENCE [LARGE SCALE GENOMIC DNA]</scope>
    <source>
        <strain evidence="8 9">DSM 16998</strain>
    </source>
</reference>
<evidence type="ECO:0000313" key="9">
    <source>
        <dbReference type="Proteomes" id="UP000295361"/>
    </source>
</evidence>
<dbReference type="Gene3D" id="3.40.50.150">
    <property type="entry name" value="Vaccinia Virus protein VP39"/>
    <property type="match status" value="1"/>
</dbReference>
<feature type="binding site" evidence="5">
    <location>
        <begin position="185"/>
        <end position="188"/>
    </location>
    <ligand>
        <name>substrate</name>
    </ligand>
</feature>
<evidence type="ECO:0000259" key="6">
    <source>
        <dbReference type="Pfam" id="PF05175"/>
    </source>
</evidence>
<dbReference type="PANTHER" id="PTHR18895:SF74">
    <property type="entry name" value="MTRF1L RELEASE FACTOR GLUTAMINE METHYLTRANSFERASE"/>
    <property type="match status" value="1"/>
</dbReference>
<dbReference type="Pfam" id="PF05175">
    <property type="entry name" value="MTS"/>
    <property type="match status" value="1"/>
</dbReference>
<dbReference type="PANTHER" id="PTHR18895">
    <property type="entry name" value="HEMK METHYLTRANSFERASE"/>
    <property type="match status" value="1"/>
</dbReference>
<dbReference type="NCBIfam" id="TIGR00536">
    <property type="entry name" value="hemK_fam"/>
    <property type="match status" value="1"/>
</dbReference>
<dbReference type="RefSeq" id="WP_133701045.1">
    <property type="nucleotide sequence ID" value="NZ_SNXS01000003.1"/>
</dbReference>
<evidence type="ECO:0000256" key="2">
    <source>
        <dbReference type="ARBA" id="ARBA00022679"/>
    </source>
</evidence>
<dbReference type="PROSITE" id="PS00092">
    <property type="entry name" value="N6_MTASE"/>
    <property type="match status" value="1"/>
</dbReference>
<keyword evidence="3 5" id="KW-0949">S-adenosyl-L-methionine</keyword>
<comment type="similarity">
    <text evidence="5">Belongs to the protein N5-glutamine methyltransferase family. PrmC subfamily.</text>
</comment>
<dbReference type="GO" id="GO:0003676">
    <property type="term" value="F:nucleic acid binding"/>
    <property type="evidence" value="ECO:0007669"/>
    <property type="project" value="InterPro"/>
</dbReference>
<dbReference type="EMBL" id="SNXS01000003">
    <property type="protein sequence ID" value="TDP71259.1"/>
    <property type="molecule type" value="Genomic_DNA"/>
</dbReference>
<feature type="binding site" evidence="5">
    <location>
        <position position="169"/>
    </location>
    <ligand>
        <name>S-adenosyl-L-methionine</name>
        <dbReference type="ChEBI" id="CHEBI:59789"/>
    </ligand>
</feature>
<feature type="binding site" evidence="5">
    <location>
        <position position="185"/>
    </location>
    <ligand>
        <name>S-adenosyl-L-methionine</name>
        <dbReference type="ChEBI" id="CHEBI:59789"/>
    </ligand>
</feature>
<keyword evidence="9" id="KW-1185">Reference proteome</keyword>
<dbReference type="SUPFAM" id="SSF53335">
    <property type="entry name" value="S-adenosyl-L-methionine-dependent methyltransferases"/>
    <property type="match status" value="1"/>
</dbReference>
<keyword evidence="2 5" id="KW-0808">Transferase</keyword>
<dbReference type="HAMAP" id="MF_02126">
    <property type="entry name" value="RF_methyltr_PrmC"/>
    <property type="match status" value="1"/>
</dbReference>
<feature type="domain" description="Methyltransferase small" evidence="6">
    <location>
        <begin position="103"/>
        <end position="193"/>
    </location>
</feature>
<dbReference type="InterPro" id="IPR007848">
    <property type="entry name" value="Small_mtfrase_dom"/>
</dbReference>
<dbReference type="InterPro" id="IPR050320">
    <property type="entry name" value="N5-glutamine_MTase"/>
</dbReference>
<dbReference type="OrthoDB" id="9800643at2"/>
<dbReference type="Pfam" id="PF17827">
    <property type="entry name" value="PrmC_N"/>
    <property type="match status" value="1"/>
</dbReference>
<dbReference type="Proteomes" id="UP000295361">
    <property type="component" value="Unassembled WGS sequence"/>
</dbReference>
<accession>A0A4R6QL95</accession>
<comment type="caution">
    <text evidence="8">The sequence shown here is derived from an EMBL/GenBank/DDBJ whole genome shotgun (WGS) entry which is preliminary data.</text>
</comment>
<dbReference type="EC" id="2.1.1.297" evidence="5"/>
<dbReference type="InterPro" id="IPR004556">
    <property type="entry name" value="HemK-like"/>
</dbReference>
<proteinExistence type="inferred from homology"/>
<dbReference type="InterPro" id="IPR002052">
    <property type="entry name" value="DNA_methylase_N6_adenine_CS"/>
</dbReference>
<evidence type="ECO:0000313" key="8">
    <source>
        <dbReference type="EMBL" id="TDP71259.1"/>
    </source>
</evidence>
<sequence>MFSTIAEAQAWARSQGVDRLDAQLLLAHLFTVDRAWLVTHDDQVLSEAQRQTFASQVSERTQDVPLAYLLGEKEFHGLRLQVSPAVLVPRPDTETLVNWALEILQTLPSEPAPRVVDLGTGSGAIALAIKHGAPHISMQMADVSPDALAVASANARRLGLDVAAHLGSWWQALPTGQIFDLVLSNPPYIAGGDPHLPALRHEPTLALTPGGDGLSSLQTIVDGAPGRMRPGAWLLLEHGYDQAEPVAAMLARAGFEAIANRRDLGDQPRVTGGRYPR</sequence>
<dbReference type="FunCoup" id="A0A4R6QL95">
    <property type="interactions" value="538"/>
</dbReference>
<feature type="binding site" evidence="5">
    <location>
        <position position="142"/>
    </location>
    <ligand>
        <name>S-adenosyl-L-methionine</name>
        <dbReference type="ChEBI" id="CHEBI:59789"/>
    </ligand>
</feature>
<dbReference type="InParanoid" id="A0A4R6QL95"/>
<dbReference type="GO" id="GO:0102559">
    <property type="term" value="F:peptide chain release factor N(5)-glutamine methyltransferase activity"/>
    <property type="evidence" value="ECO:0007669"/>
    <property type="project" value="UniProtKB-EC"/>
</dbReference>
<dbReference type="AlphaFoldDB" id="A0A4R6QL95"/>
<gene>
    <name evidence="5" type="primary">prmC</name>
    <name evidence="8" type="ORF">DES47_103239</name>
</gene>
<keyword evidence="1 5" id="KW-0489">Methyltransferase</keyword>
<dbReference type="NCBIfam" id="TIGR03534">
    <property type="entry name" value="RF_mod_PrmC"/>
    <property type="match status" value="1"/>
</dbReference>
<evidence type="ECO:0000259" key="7">
    <source>
        <dbReference type="Pfam" id="PF17827"/>
    </source>
</evidence>
<name>A0A4R6QL95_9BURK</name>
<feature type="domain" description="Release factor glutamine methyltransferase N-terminal" evidence="7">
    <location>
        <begin position="16"/>
        <end position="71"/>
    </location>
</feature>
<dbReference type="GO" id="GO:0032259">
    <property type="term" value="P:methylation"/>
    <property type="evidence" value="ECO:0007669"/>
    <property type="project" value="UniProtKB-KW"/>
</dbReference>
<dbReference type="InterPro" id="IPR029063">
    <property type="entry name" value="SAM-dependent_MTases_sf"/>
</dbReference>
<comment type="function">
    <text evidence="5">Methylates the class 1 translation termination release factors RF1/PrfA and RF2/PrfB on the glutamine residue of the universally conserved GGQ motif.</text>
</comment>
<evidence type="ECO:0000256" key="1">
    <source>
        <dbReference type="ARBA" id="ARBA00022603"/>
    </source>
</evidence>
<protein>
    <recommendedName>
        <fullName evidence="5">Release factor glutamine methyltransferase</fullName>
        <shortName evidence="5">RF MTase</shortName>
        <ecNumber evidence="5">2.1.1.297</ecNumber>
    </recommendedName>
    <alternativeName>
        <fullName evidence="5">N5-glutamine methyltransferase PrmC</fullName>
    </alternativeName>
    <alternativeName>
        <fullName evidence="5">Protein-(glutamine-N5) MTase PrmC</fullName>
    </alternativeName>
    <alternativeName>
        <fullName evidence="5">Protein-glutamine N-methyltransferase PrmC</fullName>
    </alternativeName>
</protein>
<comment type="catalytic activity">
    <reaction evidence="4 5">
        <text>L-glutaminyl-[peptide chain release factor] + S-adenosyl-L-methionine = N(5)-methyl-L-glutaminyl-[peptide chain release factor] + S-adenosyl-L-homocysteine + H(+)</text>
        <dbReference type="Rhea" id="RHEA:42896"/>
        <dbReference type="Rhea" id="RHEA-COMP:10271"/>
        <dbReference type="Rhea" id="RHEA-COMP:10272"/>
        <dbReference type="ChEBI" id="CHEBI:15378"/>
        <dbReference type="ChEBI" id="CHEBI:30011"/>
        <dbReference type="ChEBI" id="CHEBI:57856"/>
        <dbReference type="ChEBI" id="CHEBI:59789"/>
        <dbReference type="ChEBI" id="CHEBI:61891"/>
        <dbReference type="EC" id="2.1.1.297"/>
    </reaction>
</comment>
<dbReference type="InterPro" id="IPR019874">
    <property type="entry name" value="RF_methyltr_PrmC"/>
</dbReference>
<evidence type="ECO:0000256" key="4">
    <source>
        <dbReference type="ARBA" id="ARBA00048391"/>
    </source>
</evidence>
<organism evidence="8 9">
    <name type="scientific">Roseateles toxinivorans</name>
    <dbReference type="NCBI Taxonomy" id="270368"/>
    <lineage>
        <taxon>Bacteria</taxon>
        <taxon>Pseudomonadati</taxon>
        <taxon>Pseudomonadota</taxon>
        <taxon>Betaproteobacteria</taxon>
        <taxon>Burkholderiales</taxon>
        <taxon>Sphaerotilaceae</taxon>
        <taxon>Roseateles</taxon>
    </lineage>
</organism>
<evidence type="ECO:0000256" key="3">
    <source>
        <dbReference type="ARBA" id="ARBA00022691"/>
    </source>
</evidence>
<feature type="binding site" evidence="5">
    <location>
        <begin position="119"/>
        <end position="123"/>
    </location>
    <ligand>
        <name>S-adenosyl-L-methionine</name>
        <dbReference type="ChEBI" id="CHEBI:59789"/>
    </ligand>
</feature>
<dbReference type="InterPro" id="IPR040758">
    <property type="entry name" value="PrmC_N"/>
</dbReference>
<dbReference type="Gene3D" id="1.10.8.10">
    <property type="entry name" value="DNA helicase RuvA subunit, C-terminal domain"/>
    <property type="match status" value="1"/>
</dbReference>
<evidence type="ECO:0000256" key="5">
    <source>
        <dbReference type="HAMAP-Rule" id="MF_02126"/>
    </source>
</evidence>
<dbReference type="CDD" id="cd02440">
    <property type="entry name" value="AdoMet_MTases"/>
    <property type="match status" value="1"/>
</dbReference>